<feature type="compositionally biased region" description="Basic and acidic residues" evidence="1">
    <location>
        <begin position="193"/>
        <end position="202"/>
    </location>
</feature>
<evidence type="ECO:0000256" key="1">
    <source>
        <dbReference type="SAM" id="MobiDB-lite"/>
    </source>
</evidence>
<feature type="compositionally biased region" description="Polar residues" evidence="1">
    <location>
        <begin position="300"/>
        <end position="309"/>
    </location>
</feature>
<feature type="compositionally biased region" description="Basic and acidic residues" evidence="1">
    <location>
        <begin position="333"/>
        <end position="367"/>
    </location>
</feature>
<dbReference type="AlphaFoldDB" id="A0A835MAK4"/>
<sequence>MEVAKKAEDEDDLLVSSQTKTHGQSTVVEEKSVEKVVIETKKKAEDEDDLPVASLTKTYGLNAEVEEKSDEKKVIETKNAEHDDDFPISFLSKTQAPSAEAEEKSGETVVVGIKKNAEDAGVLVTSAKRKIEEVQHCETEREVEQLNGSSLPSLELGHETKDKQKKPKKKEWAKEGKSGGVGDGKANDISQESIRDEVNEKHITHKTQNGSEVKEKSDMKVVESCKKKDKDGIDLENEDKNDLRISSLSMAKGQSSEVEDKSDKNVVMESKKKAEAGDALPVKEVQDFETERSREVVQPTKCQTSEVGQETNEKRKKRKRKERTKLGKTGGVGDDKTVDITKEQPVKEELKEKPFTHKTEDGSVEVKENSVKEVVKARKKNAEDGVDHVTGVKKKTVDVKESETERIDENAKAANLVAGENTAERKKKKKRKIDKTLISDGNAKAKKESAMET</sequence>
<name>A0A835MAK4_9MAGN</name>
<keyword evidence="3" id="KW-1185">Reference proteome</keyword>
<feature type="compositionally biased region" description="Basic and acidic residues" evidence="1">
    <location>
        <begin position="70"/>
        <end position="81"/>
    </location>
</feature>
<feature type="region of interest" description="Disordered" evidence="1">
    <location>
        <begin position="136"/>
        <end position="367"/>
    </location>
</feature>
<gene>
    <name evidence="2" type="ORF">IFM89_023396</name>
</gene>
<feature type="region of interest" description="Disordered" evidence="1">
    <location>
        <begin position="418"/>
        <end position="453"/>
    </location>
</feature>
<feature type="compositionally biased region" description="Basic residues" evidence="1">
    <location>
        <begin position="314"/>
        <end position="323"/>
    </location>
</feature>
<reference evidence="2 3" key="1">
    <citation type="submission" date="2020-10" db="EMBL/GenBank/DDBJ databases">
        <title>The Coptis chinensis genome and diversification of protoberbering-type alkaloids.</title>
        <authorList>
            <person name="Wang B."/>
            <person name="Shu S."/>
            <person name="Song C."/>
            <person name="Liu Y."/>
        </authorList>
    </citation>
    <scope>NUCLEOTIDE SEQUENCE [LARGE SCALE GENOMIC DNA]</scope>
    <source>
        <strain evidence="2">HL-2020</strain>
        <tissue evidence="2">Leaf</tissue>
    </source>
</reference>
<dbReference type="Proteomes" id="UP000631114">
    <property type="component" value="Unassembled WGS sequence"/>
</dbReference>
<feature type="compositionally biased region" description="Basic and acidic residues" evidence="1">
    <location>
        <begin position="258"/>
        <end position="276"/>
    </location>
</feature>
<feature type="region of interest" description="Disordered" evidence="1">
    <location>
        <begin position="1"/>
        <end position="31"/>
    </location>
</feature>
<protein>
    <submittedName>
        <fullName evidence="2">Uncharacterized protein</fullName>
    </submittedName>
</protein>
<feature type="region of interest" description="Disordered" evidence="1">
    <location>
        <begin position="70"/>
        <end position="89"/>
    </location>
</feature>
<proteinExistence type="predicted"/>
<evidence type="ECO:0000313" key="2">
    <source>
        <dbReference type="EMBL" id="KAF9625480.1"/>
    </source>
</evidence>
<feature type="compositionally biased region" description="Basic and acidic residues" evidence="1">
    <location>
        <begin position="443"/>
        <end position="453"/>
    </location>
</feature>
<dbReference type="EMBL" id="JADFTS010000001">
    <property type="protein sequence ID" value="KAF9625480.1"/>
    <property type="molecule type" value="Genomic_DNA"/>
</dbReference>
<comment type="caution">
    <text evidence="2">The sequence shown here is derived from an EMBL/GenBank/DDBJ whole genome shotgun (WGS) entry which is preliminary data.</text>
</comment>
<feature type="compositionally biased region" description="Basic and acidic residues" evidence="1">
    <location>
        <begin position="284"/>
        <end position="295"/>
    </location>
</feature>
<feature type="compositionally biased region" description="Polar residues" evidence="1">
    <location>
        <begin position="15"/>
        <end position="26"/>
    </location>
</feature>
<feature type="compositionally biased region" description="Polar residues" evidence="1">
    <location>
        <begin position="244"/>
        <end position="256"/>
    </location>
</feature>
<evidence type="ECO:0000313" key="3">
    <source>
        <dbReference type="Proteomes" id="UP000631114"/>
    </source>
</evidence>
<feature type="compositionally biased region" description="Basic and acidic residues" evidence="1">
    <location>
        <begin position="212"/>
        <end position="243"/>
    </location>
</feature>
<accession>A0A835MAK4</accession>
<organism evidence="2 3">
    <name type="scientific">Coptis chinensis</name>
    <dbReference type="NCBI Taxonomy" id="261450"/>
    <lineage>
        <taxon>Eukaryota</taxon>
        <taxon>Viridiplantae</taxon>
        <taxon>Streptophyta</taxon>
        <taxon>Embryophyta</taxon>
        <taxon>Tracheophyta</taxon>
        <taxon>Spermatophyta</taxon>
        <taxon>Magnoliopsida</taxon>
        <taxon>Ranunculales</taxon>
        <taxon>Ranunculaceae</taxon>
        <taxon>Coptidoideae</taxon>
        <taxon>Coptis</taxon>
    </lineage>
</organism>